<accession>G5HQG9</accession>
<comment type="similarity">
    <text evidence="1">In the C-terminal section; belongs to the transposase 35 family.</text>
</comment>
<dbReference type="PATRIC" id="fig|742733.3.peg.4985"/>
<sequence>MEKAFKYRIYPNKRQQELIQKTFGCVRFVYNYFLDLKISKYKDGQKPLSYNDMSKLLTQLKQENDWLKEPDKDSLQKSLKNLDMAYQKFFKEHAGYPKFKFKKDRYKSYRTSCTNNNIRLEHRHIKLPKIGLIKIRDKQVPQGRILNATISQEPNGHYYCSLCCTDVEMPQYQKTNANVGIDLGIADFAIFSDGNKIENPKFHEKSEKKLAQLQRGLSRKTIGGANWNKARIKVAKLQKHISNQRNDFLQKLTTNIIRTYDAICIEDLDVKSLKETNNSNRNKRVGDVSWSEFRRQLTYKSNWYGKVVSIVDRYFPSSQICHVCGQRDGKKSEDIRNWICPHCDTELDRDINAAINILNEGLRLLYV</sequence>
<comment type="caution">
    <text evidence="11">The sequence shown here is derived from an EMBL/GenBank/DDBJ whole genome shotgun (WGS) entry which is preliminary data.</text>
</comment>
<dbReference type="RefSeq" id="WP_007868168.1">
    <property type="nucleotide sequence ID" value="NZ_JH376428.1"/>
</dbReference>
<keyword evidence="3" id="KW-0815">Transposition</keyword>
<dbReference type="PANTHER" id="PTHR30405:SF25">
    <property type="entry name" value="RNA-GUIDED DNA ENDONUCLEASE INSQ-RELATED"/>
    <property type="match status" value="1"/>
</dbReference>
<feature type="domain" description="Cas12f1-like TNB" evidence="9">
    <location>
        <begin position="290"/>
        <end position="357"/>
    </location>
</feature>
<keyword evidence="4" id="KW-0479">Metal-binding</keyword>
<evidence type="ECO:0000256" key="4">
    <source>
        <dbReference type="ARBA" id="ARBA00022723"/>
    </source>
</evidence>
<keyword evidence="7" id="KW-0233">DNA recombination</keyword>
<evidence type="ECO:0000313" key="11">
    <source>
        <dbReference type="EMBL" id="EHE96295.1"/>
    </source>
</evidence>
<dbReference type="PANTHER" id="PTHR30405">
    <property type="entry name" value="TRANSPOSASE"/>
    <property type="match status" value="1"/>
</dbReference>
<dbReference type="InterPro" id="IPR010095">
    <property type="entry name" value="Cas12f1-like_TNB"/>
</dbReference>
<reference evidence="11 12" key="1">
    <citation type="submission" date="2011-08" db="EMBL/GenBank/DDBJ databases">
        <title>The Genome Sequence of Clostridium citroniae WAL-17108.</title>
        <authorList>
            <consortium name="The Broad Institute Genome Sequencing Platform"/>
            <person name="Earl A."/>
            <person name="Ward D."/>
            <person name="Feldgarden M."/>
            <person name="Gevers D."/>
            <person name="Finegold S.M."/>
            <person name="Summanen P.H."/>
            <person name="Molitoris D.R."/>
            <person name="Vaisanen M.L."/>
            <person name="Daigneault M."/>
            <person name="Allen-Vercoe E."/>
            <person name="Young S.K."/>
            <person name="Zeng Q."/>
            <person name="Gargeya S."/>
            <person name="Fitzgerald M."/>
            <person name="Haas B."/>
            <person name="Abouelleil A."/>
            <person name="Alvarado L."/>
            <person name="Arachchi H.M."/>
            <person name="Berlin A."/>
            <person name="Brown A."/>
            <person name="Chapman S.B."/>
            <person name="Chen Z."/>
            <person name="Dunbar C."/>
            <person name="Freedman E."/>
            <person name="Gearin G."/>
            <person name="Gellesch M."/>
            <person name="Goldberg J."/>
            <person name="Griggs A."/>
            <person name="Gujja S."/>
            <person name="Heiman D."/>
            <person name="Howarth C."/>
            <person name="Larson L."/>
            <person name="Lui A."/>
            <person name="MacDonald P.J.P."/>
            <person name="Montmayeur A."/>
            <person name="Murphy C."/>
            <person name="Neiman D."/>
            <person name="Pearson M."/>
            <person name="Priest M."/>
            <person name="Roberts A."/>
            <person name="Saif S."/>
            <person name="Shea T."/>
            <person name="Shenoy N."/>
            <person name="Sisk P."/>
            <person name="Stolte C."/>
            <person name="Sykes S."/>
            <person name="Wortman J."/>
            <person name="Nusbaum C."/>
            <person name="Birren B."/>
        </authorList>
    </citation>
    <scope>NUCLEOTIDE SEQUENCE [LARGE SCALE GENOMIC DNA]</scope>
    <source>
        <strain evidence="11 12">WAL-17108</strain>
    </source>
</reference>
<dbReference type="Pfam" id="PF12323">
    <property type="entry name" value="HTH_OrfB_IS605"/>
    <property type="match status" value="1"/>
</dbReference>
<dbReference type="NCBIfam" id="TIGR01766">
    <property type="entry name" value="IS200/IS605 family accessory protein TnpB-like domain"/>
    <property type="match status" value="1"/>
</dbReference>
<gene>
    <name evidence="11" type="ORF">HMPREF9469_04831</name>
</gene>
<keyword evidence="6" id="KW-0238">DNA-binding</keyword>
<dbReference type="InterPro" id="IPR001959">
    <property type="entry name" value="Transposase"/>
</dbReference>
<dbReference type="NCBIfam" id="NF040570">
    <property type="entry name" value="guided_TnpB"/>
    <property type="match status" value="1"/>
</dbReference>
<evidence type="ECO:0000256" key="1">
    <source>
        <dbReference type="ARBA" id="ARBA00008761"/>
    </source>
</evidence>
<dbReference type="Pfam" id="PF01385">
    <property type="entry name" value="OrfB_IS605"/>
    <property type="match status" value="1"/>
</dbReference>
<dbReference type="InterPro" id="IPR051399">
    <property type="entry name" value="RNA-guided_DNA_endo/Transpos"/>
</dbReference>
<evidence type="ECO:0000259" key="9">
    <source>
        <dbReference type="Pfam" id="PF07282"/>
    </source>
</evidence>
<evidence type="ECO:0000256" key="6">
    <source>
        <dbReference type="ARBA" id="ARBA00023125"/>
    </source>
</evidence>
<dbReference type="GO" id="GO:0006310">
    <property type="term" value="P:DNA recombination"/>
    <property type="evidence" value="ECO:0007669"/>
    <property type="project" value="UniProtKB-KW"/>
</dbReference>
<name>G5HQG9_9FIRM</name>
<dbReference type="NCBIfam" id="NF038281">
    <property type="entry name" value="IS200_TnpB"/>
    <property type="match status" value="1"/>
</dbReference>
<protein>
    <recommendedName>
        <fullName evidence="13">Transposase</fullName>
    </recommendedName>
</protein>
<dbReference type="GO" id="GO:0032196">
    <property type="term" value="P:transposition"/>
    <property type="evidence" value="ECO:0007669"/>
    <property type="project" value="UniProtKB-KW"/>
</dbReference>
<evidence type="ECO:0000256" key="2">
    <source>
        <dbReference type="ARBA" id="ARBA00011044"/>
    </source>
</evidence>
<evidence type="ECO:0000256" key="7">
    <source>
        <dbReference type="ARBA" id="ARBA00023172"/>
    </source>
</evidence>
<evidence type="ECO:0000259" key="8">
    <source>
        <dbReference type="Pfam" id="PF01385"/>
    </source>
</evidence>
<evidence type="ECO:0000259" key="10">
    <source>
        <dbReference type="Pfam" id="PF12323"/>
    </source>
</evidence>
<evidence type="ECO:0008006" key="13">
    <source>
        <dbReference type="Google" id="ProtNLM"/>
    </source>
</evidence>
<feature type="domain" description="Transposase putative helix-turn-helix" evidence="10">
    <location>
        <begin position="1"/>
        <end position="46"/>
    </location>
</feature>
<dbReference type="EMBL" id="ADLJ01000044">
    <property type="protein sequence ID" value="EHE96295.1"/>
    <property type="molecule type" value="Genomic_DNA"/>
</dbReference>
<dbReference type="eggNOG" id="COG0675">
    <property type="taxonomic scope" value="Bacteria"/>
</dbReference>
<dbReference type="AlphaFoldDB" id="G5HQG9"/>
<dbReference type="HOGENOM" id="CLU_032903_0_0_9"/>
<comment type="similarity">
    <text evidence="2">In the N-terminal section; belongs to the transposase 2 family.</text>
</comment>
<dbReference type="GO" id="GO:0046872">
    <property type="term" value="F:metal ion binding"/>
    <property type="evidence" value="ECO:0007669"/>
    <property type="project" value="UniProtKB-KW"/>
</dbReference>
<evidence type="ECO:0000256" key="3">
    <source>
        <dbReference type="ARBA" id="ARBA00022578"/>
    </source>
</evidence>
<feature type="domain" description="Probable transposase IS891/IS1136/IS1341" evidence="8">
    <location>
        <begin position="165"/>
        <end position="275"/>
    </location>
</feature>
<dbReference type="Pfam" id="PF07282">
    <property type="entry name" value="Cas12f1-like_TNB"/>
    <property type="match status" value="1"/>
</dbReference>
<dbReference type="GO" id="GO:0003677">
    <property type="term" value="F:DNA binding"/>
    <property type="evidence" value="ECO:0007669"/>
    <property type="project" value="UniProtKB-KW"/>
</dbReference>
<dbReference type="Proteomes" id="UP000003763">
    <property type="component" value="Unassembled WGS sequence"/>
</dbReference>
<evidence type="ECO:0000313" key="12">
    <source>
        <dbReference type="Proteomes" id="UP000003763"/>
    </source>
</evidence>
<evidence type="ECO:0000256" key="5">
    <source>
        <dbReference type="ARBA" id="ARBA00022833"/>
    </source>
</evidence>
<organism evidence="11 12">
    <name type="scientific">[Clostridium] citroniae WAL-17108</name>
    <dbReference type="NCBI Taxonomy" id="742733"/>
    <lineage>
        <taxon>Bacteria</taxon>
        <taxon>Bacillati</taxon>
        <taxon>Bacillota</taxon>
        <taxon>Clostridia</taxon>
        <taxon>Lachnospirales</taxon>
        <taxon>Lachnospiraceae</taxon>
        <taxon>Enterocloster</taxon>
    </lineage>
</organism>
<proteinExistence type="inferred from homology"/>
<dbReference type="InterPro" id="IPR021027">
    <property type="entry name" value="Transposase_put_HTH"/>
</dbReference>
<keyword evidence="5" id="KW-0862">Zinc</keyword>
<dbReference type="InterPro" id="IPR053522">
    <property type="entry name" value="RNA-guided_endonuclease_TnpB"/>
</dbReference>